<dbReference type="PROSITE" id="PS50234">
    <property type="entry name" value="VWFA"/>
    <property type="match status" value="1"/>
</dbReference>
<evidence type="ECO:0000313" key="3">
    <source>
        <dbReference type="EMBL" id="KAF4628286.1"/>
    </source>
</evidence>
<gene>
    <name evidence="3" type="ORF">G7Y89_g9868</name>
</gene>
<dbReference type="EMBL" id="JAAMPI010000834">
    <property type="protein sequence ID" value="KAF4628286.1"/>
    <property type="molecule type" value="Genomic_DNA"/>
</dbReference>
<dbReference type="OrthoDB" id="2142040at2759"/>
<reference evidence="3 4" key="1">
    <citation type="submission" date="2020-03" db="EMBL/GenBank/DDBJ databases">
        <title>Draft Genome Sequence of Cudoniella acicularis.</title>
        <authorList>
            <person name="Buettner E."/>
            <person name="Kellner H."/>
        </authorList>
    </citation>
    <scope>NUCLEOTIDE SEQUENCE [LARGE SCALE GENOMIC DNA]</scope>
    <source>
        <strain evidence="3 4">DSM 108380</strain>
    </source>
</reference>
<feature type="domain" description="VWFA" evidence="2">
    <location>
        <begin position="142"/>
        <end position="312"/>
    </location>
</feature>
<name>A0A8H4VZL6_9HELO</name>
<feature type="compositionally biased region" description="Polar residues" evidence="1">
    <location>
        <begin position="56"/>
        <end position="70"/>
    </location>
</feature>
<feature type="region of interest" description="Disordered" evidence="1">
    <location>
        <begin position="21"/>
        <end position="132"/>
    </location>
</feature>
<keyword evidence="4" id="KW-1185">Reference proteome</keyword>
<evidence type="ECO:0000256" key="1">
    <source>
        <dbReference type="SAM" id="MobiDB-lite"/>
    </source>
</evidence>
<protein>
    <recommendedName>
        <fullName evidence="2">VWFA domain-containing protein</fullName>
    </recommendedName>
</protein>
<dbReference type="InterPro" id="IPR036465">
    <property type="entry name" value="vWFA_dom_sf"/>
</dbReference>
<dbReference type="AlphaFoldDB" id="A0A8H4VZL6"/>
<dbReference type="SUPFAM" id="SSF53300">
    <property type="entry name" value="vWA-like"/>
    <property type="match status" value="1"/>
</dbReference>
<sequence length="418" mass="44725">MPSGSPPWTVYPVPERRSFLGSIRKLARKNSNSSQHSNSSSESPNLSTPQYIGGSRSPNRGSNPFSNPSPATRRPDRPGMNAFTTPSNEPPPAYTPSPTTASGPILSDQLAELDSPVSAPVAAPSDAASSREDPYSFLATFDTTLLIDDSGSMAGRSWREVAQALRTIAPIVTQHDSDGIDVYFLNHKSSNPGAPSEGVAPSGYRGIKRAATITEIFERVRPQGGTPTGTRVHNILKPYLTKLEKDLADGKEVKPLNLIVLTDGVPSDDVESVLISAAKKLDKLDAPPFQIGVQFFQVGNEEGAKEALEELDDGLSDLVEGGVRDIVDTVTWTGGASSSEGAVRLTGDSILKCVLGAVVKRLDRRPTDGQRDGKTGMALALADEGFLIPDDINDVYFSLFISMLMSFELAIHLYESLK</sequence>
<feature type="compositionally biased region" description="Low complexity" evidence="1">
    <location>
        <begin position="114"/>
        <end position="128"/>
    </location>
</feature>
<dbReference type="SMART" id="SM00327">
    <property type="entry name" value="VWA"/>
    <property type="match status" value="1"/>
</dbReference>
<accession>A0A8H4VZL6</accession>
<evidence type="ECO:0000259" key="2">
    <source>
        <dbReference type="PROSITE" id="PS50234"/>
    </source>
</evidence>
<dbReference type="PANTHER" id="PTHR34706:SF1">
    <property type="entry name" value="VWFA DOMAIN-CONTAINING PROTEIN"/>
    <property type="match status" value="1"/>
</dbReference>
<dbReference type="InterPro" id="IPR002035">
    <property type="entry name" value="VWF_A"/>
</dbReference>
<evidence type="ECO:0000313" key="4">
    <source>
        <dbReference type="Proteomes" id="UP000566819"/>
    </source>
</evidence>
<comment type="caution">
    <text evidence="3">The sequence shown here is derived from an EMBL/GenBank/DDBJ whole genome shotgun (WGS) entry which is preliminary data.</text>
</comment>
<dbReference type="PANTHER" id="PTHR34706">
    <property type="entry name" value="SLR1338 PROTEIN"/>
    <property type="match status" value="1"/>
</dbReference>
<dbReference type="Pfam" id="PF00092">
    <property type="entry name" value="VWA"/>
    <property type="match status" value="1"/>
</dbReference>
<organism evidence="3 4">
    <name type="scientific">Cudoniella acicularis</name>
    <dbReference type="NCBI Taxonomy" id="354080"/>
    <lineage>
        <taxon>Eukaryota</taxon>
        <taxon>Fungi</taxon>
        <taxon>Dikarya</taxon>
        <taxon>Ascomycota</taxon>
        <taxon>Pezizomycotina</taxon>
        <taxon>Leotiomycetes</taxon>
        <taxon>Helotiales</taxon>
        <taxon>Tricladiaceae</taxon>
        <taxon>Cudoniella</taxon>
    </lineage>
</organism>
<feature type="compositionally biased region" description="Low complexity" evidence="1">
    <location>
        <begin position="30"/>
        <end position="47"/>
    </location>
</feature>
<dbReference type="Proteomes" id="UP000566819">
    <property type="component" value="Unassembled WGS sequence"/>
</dbReference>
<dbReference type="Gene3D" id="3.40.50.410">
    <property type="entry name" value="von Willebrand factor, type A domain"/>
    <property type="match status" value="1"/>
</dbReference>
<proteinExistence type="predicted"/>